<dbReference type="SUPFAM" id="SSF57850">
    <property type="entry name" value="RING/U-box"/>
    <property type="match status" value="1"/>
</dbReference>
<dbReference type="InterPro" id="IPR055141">
    <property type="entry name" value="TADA2A_B-like_dom"/>
</dbReference>
<evidence type="ECO:0000256" key="9">
    <source>
        <dbReference type="PROSITE-ProRule" id="PRU00228"/>
    </source>
</evidence>
<dbReference type="FunFam" id="1.10.10.60:FF:000115">
    <property type="entry name" value="Transcriptional adapter 2"/>
    <property type="match status" value="1"/>
</dbReference>
<dbReference type="InterPro" id="IPR009057">
    <property type="entry name" value="Homeodomain-like_sf"/>
</dbReference>
<dbReference type="GO" id="GO:0008270">
    <property type="term" value="F:zinc ion binding"/>
    <property type="evidence" value="ECO:0007669"/>
    <property type="project" value="UniProtKB-KW"/>
</dbReference>
<feature type="compositionally biased region" description="Low complexity" evidence="10">
    <location>
        <begin position="395"/>
        <end position="404"/>
    </location>
</feature>
<evidence type="ECO:0000256" key="1">
    <source>
        <dbReference type="ARBA" id="ARBA00004123"/>
    </source>
</evidence>
<dbReference type="FunFam" id="1.10.10.10:FF:000087">
    <property type="entry name" value="Transcriptional adapter 2"/>
    <property type="match status" value="1"/>
</dbReference>
<dbReference type="PROSITE" id="PS50934">
    <property type="entry name" value="SWIRM"/>
    <property type="match status" value="1"/>
</dbReference>
<feature type="domain" description="ZZ-type" evidence="12">
    <location>
        <begin position="20"/>
        <end position="79"/>
    </location>
</feature>
<dbReference type="PROSITE" id="PS51293">
    <property type="entry name" value="SANT"/>
    <property type="match status" value="1"/>
</dbReference>
<dbReference type="PROSITE" id="PS50090">
    <property type="entry name" value="MYB_LIKE"/>
    <property type="match status" value="1"/>
</dbReference>
<evidence type="ECO:0000256" key="3">
    <source>
        <dbReference type="ARBA" id="ARBA00022771"/>
    </source>
</evidence>
<dbReference type="InterPro" id="IPR001005">
    <property type="entry name" value="SANT/Myb"/>
</dbReference>
<evidence type="ECO:0000259" key="12">
    <source>
        <dbReference type="PROSITE" id="PS50135"/>
    </source>
</evidence>
<evidence type="ECO:0000259" key="13">
    <source>
        <dbReference type="PROSITE" id="PS50934"/>
    </source>
</evidence>
<dbReference type="Gene3D" id="1.10.10.60">
    <property type="entry name" value="Homeodomain-like"/>
    <property type="match status" value="1"/>
</dbReference>
<dbReference type="GO" id="GO:0070461">
    <property type="term" value="C:SAGA-type complex"/>
    <property type="evidence" value="ECO:0007669"/>
    <property type="project" value="TreeGrafter"/>
</dbReference>
<dbReference type="FunFam" id="3.30.60.90:FF:000008">
    <property type="entry name" value="Transcriptional adapter 2"/>
    <property type="match status" value="1"/>
</dbReference>
<organism evidence="15 16">
    <name type="scientific">Cladosporium halotolerans</name>
    <dbReference type="NCBI Taxonomy" id="1052096"/>
    <lineage>
        <taxon>Eukaryota</taxon>
        <taxon>Fungi</taxon>
        <taxon>Dikarya</taxon>
        <taxon>Ascomycota</taxon>
        <taxon>Pezizomycotina</taxon>
        <taxon>Dothideomycetes</taxon>
        <taxon>Dothideomycetidae</taxon>
        <taxon>Cladosporiales</taxon>
        <taxon>Cladosporiaceae</taxon>
        <taxon>Cladosporium</taxon>
    </lineage>
</organism>
<reference evidence="15 16" key="1">
    <citation type="journal article" date="2020" name="Microbiol. Resour. Announc.">
        <title>Draft Genome Sequence of a Cladosporium Species Isolated from the Mesophotic Ascidian Didemnum maculosum.</title>
        <authorList>
            <person name="Gioti A."/>
            <person name="Siaperas R."/>
            <person name="Nikolaivits E."/>
            <person name="Le Goff G."/>
            <person name="Ouazzani J."/>
            <person name="Kotoulas G."/>
            <person name="Topakas E."/>
        </authorList>
    </citation>
    <scope>NUCLEOTIDE SEQUENCE [LARGE SCALE GENOMIC DNA]</scope>
    <source>
        <strain evidence="15 16">TM138-S3</strain>
    </source>
</reference>
<dbReference type="GO" id="GO:0006357">
    <property type="term" value="P:regulation of transcription by RNA polymerase II"/>
    <property type="evidence" value="ECO:0007669"/>
    <property type="project" value="InterPro"/>
</dbReference>
<gene>
    <name evidence="15" type="ORF">WHR41_00759</name>
</gene>
<evidence type="ECO:0000313" key="16">
    <source>
        <dbReference type="Proteomes" id="UP000803884"/>
    </source>
</evidence>
<keyword evidence="2" id="KW-0479">Metal-binding</keyword>
<keyword evidence="3 9" id="KW-0863">Zinc-finger</keyword>
<dbReference type="SMART" id="SM00291">
    <property type="entry name" value="ZnF_ZZ"/>
    <property type="match status" value="1"/>
</dbReference>
<dbReference type="PROSITE" id="PS01357">
    <property type="entry name" value="ZF_ZZ_1"/>
    <property type="match status" value="1"/>
</dbReference>
<dbReference type="InterPro" id="IPR007526">
    <property type="entry name" value="SWIRM"/>
</dbReference>
<evidence type="ECO:0000259" key="11">
    <source>
        <dbReference type="PROSITE" id="PS50090"/>
    </source>
</evidence>
<evidence type="ECO:0000256" key="8">
    <source>
        <dbReference type="PIRNR" id="PIRNR025024"/>
    </source>
</evidence>
<keyword evidence="5 8" id="KW-0805">Transcription regulation</keyword>
<dbReference type="SMART" id="SM00717">
    <property type="entry name" value="SANT"/>
    <property type="match status" value="1"/>
</dbReference>
<dbReference type="GO" id="GO:0006338">
    <property type="term" value="P:chromatin remodeling"/>
    <property type="evidence" value="ECO:0007669"/>
    <property type="project" value="TreeGrafter"/>
</dbReference>
<dbReference type="InterPro" id="IPR043145">
    <property type="entry name" value="Znf_ZZ_sf"/>
</dbReference>
<keyword evidence="16" id="KW-1185">Reference proteome</keyword>
<dbReference type="GO" id="GO:0003713">
    <property type="term" value="F:transcription coactivator activity"/>
    <property type="evidence" value="ECO:0007669"/>
    <property type="project" value="InterPro"/>
</dbReference>
<dbReference type="InterPro" id="IPR036388">
    <property type="entry name" value="WH-like_DNA-bd_sf"/>
</dbReference>
<dbReference type="Gene3D" id="3.30.60.90">
    <property type="match status" value="1"/>
</dbReference>
<proteinExistence type="predicted"/>
<comment type="caution">
    <text evidence="15">The sequence shown here is derived from an EMBL/GenBank/DDBJ whole genome shotgun (WGS) entry which is preliminary data.</text>
</comment>
<name>A0AB34L6Q4_9PEZI</name>
<dbReference type="InterPro" id="IPR041983">
    <property type="entry name" value="ADA2-like_ZZ"/>
</dbReference>
<protein>
    <recommendedName>
        <fullName evidence="8">Transcriptional adapter 2</fullName>
    </recommendedName>
</protein>
<dbReference type="EMBL" id="JAAQHG020000002">
    <property type="protein sequence ID" value="KAL1590674.1"/>
    <property type="molecule type" value="Genomic_DNA"/>
</dbReference>
<evidence type="ECO:0000256" key="6">
    <source>
        <dbReference type="ARBA" id="ARBA00023163"/>
    </source>
</evidence>
<evidence type="ECO:0000313" key="15">
    <source>
        <dbReference type="EMBL" id="KAL1590674.1"/>
    </source>
</evidence>
<sequence length="520" mass="58149">MGLMIKPKGAPRDASGSGGGVKFICNVCSNDITSTVRIRCRANECTDYDLCVTCFSQGEHNQKHDPRTHAYNVIEPHSIPIFDEGWGADEELLLLEGAETYGLGSWADIADHIGNFREKDEVRDHYIKTYLDSGKFPLPERASPNDTTLSDSIPREEFQARKKRRIEERKEAIAASQITGPAQQKPTSSVPSCHEVAGYMPGRLEFETEHLNEAEEAVQHMQFSPDAGYNPATGALEPELDLKMVVMGVYNDRLTARTDRKRVIFNHRLLDYRKNMAIDKKRSKDQRDLYHKLKPFARMMSHPDFVSISEDLEKEQNLRQAITQLQDWRRMRVSTLAAGEKYEGEKAARQARTTQALGQFDRLAGGVRNRQAQAPQETAQAVTDYTTKDIPVRLSPANPSAPTNGAGGGPNGLATPPMPSPKSRASLQPVPTITPITLTGENAPDLQLLLPAERDLCAKLRLQPKAYQAIKENIFREAMKQEGKLKKKNVREISHIDTTKGGRIFEFMLEEGWLGNAART</sequence>
<dbReference type="SUPFAM" id="SSF46689">
    <property type="entry name" value="Homeodomain-like"/>
    <property type="match status" value="2"/>
</dbReference>
<dbReference type="Pfam" id="PF25299">
    <property type="entry name" value="ZZ_ADA2"/>
    <property type="match status" value="1"/>
</dbReference>
<dbReference type="PANTHER" id="PTHR12374:SF20">
    <property type="entry name" value="TRANSCRIPTIONAL ADAPTER 2-ALPHA"/>
    <property type="match status" value="1"/>
</dbReference>
<dbReference type="InterPro" id="IPR017884">
    <property type="entry name" value="SANT_dom"/>
</dbReference>
<accession>A0AB34L6Q4</accession>
<dbReference type="Proteomes" id="UP000803884">
    <property type="component" value="Unassembled WGS sequence"/>
</dbReference>
<comment type="subcellular location">
    <subcellularLocation>
        <location evidence="1 8">Nucleus</location>
    </subcellularLocation>
</comment>
<dbReference type="AlphaFoldDB" id="A0AB34L6Q4"/>
<dbReference type="Pfam" id="PF00249">
    <property type="entry name" value="Myb_DNA-binding"/>
    <property type="match status" value="1"/>
</dbReference>
<keyword evidence="6 8" id="KW-0804">Transcription</keyword>
<dbReference type="PANTHER" id="PTHR12374">
    <property type="entry name" value="TRANSCRIPTIONAL ADAPTOR 2 ADA2 -RELATED"/>
    <property type="match status" value="1"/>
</dbReference>
<dbReference type="GeneID" id="96002203"/>
<dbReference type="GO" id="GO:0003682">
    <property type="term" value="F:chromatin binding"/>
    <property type="evidence" value="ECO:0007669"/>
    <property type="project" value="TreeGrafter"/>
</dbReference>
<keyword evidence="4" id="KW-0862">Zinc</keyword>
<evidence type="ECO:0000256" key="5">
    <source>
        <dbReference type="ARBA" id="ARBA00023015"/>
    </source>
</evidence>
<feature type="region of interest" description="Disordered" evidence="10">
    <location>
        <begin position="393"/>
        <end position="427"/>
    </location>
</feature>
<dbReference type="Pfam" id="PF22941">
    <property type="entry name" value="TADA2A-like_3rd"/>
    <property type="match status" value="1"/>
</dbReference>
<evidence type="ECO:0000256" key="2">
    <source>
        <dbReference type="ARBA" id="ARBA00022723"/>
    </source>
</evidence>
<keyword evidence="7 8" id="KW-0539">Nucleus</keyword>
<dbReference type="InterPro" id="IPR016827">
    <property type="entry name" value="Ada2/TADA2"/>
</dbReference>
<feature type="domain" description="SWIRM" evidence="13">
    <location>
        <begin position="429"/>
        <end position="520"/>
    </location>
</feature>
<dbReference type="Gene3D" id="1.10.10.10">
    <property type="entry name" value="Winged helix-like DNA-binding domain superfamily/Winged helix DNA-binding domain"/>
    <property type="match status" value="1"/>
</dbReference>
<dbReference type="InterPro" id="IPR000433">
    <property type="entry name" value="Znf_ZZ"/>
</dbReference>
<dbReference type="RefSeq" id="XP_069233779.1">
    <property type="nucleotide sequence ID" value="XM_069369365.1"/>
</dbReference>
<dbReference type="CDD" id="cd02335">
    <property type="entry name" value="ZZ_ADA2"/>
    <property type="match status" value="1"/>
</dbReference>
<dbReference type="PIRSF" id="PIRSF025024">
    <property type="entry name" value="Transcriptional_adaptor_2"/>
    <property type="match status" value="1"/>
</dbReference>
<evidence type="ECO:0000256" key="7">
    <source>
        <dbReference type="ARBA" id="ARBA00023242"/>
    </source>
</evidence>
<evidence type="ECO:0000256" key="4">
    <source>
        <dbReference type="ARBA" id="ARBA00022833"/>
    </source>
</evidence>
<evidence type="ECO:0000256" key="10">
    <source>
        <dbReference type="SAM" id="MobiDB-lite"/>
    </source>
</evidence>
<feature type="domain" description="Myb-like" evidence="11">
    <location>
        <begin position="86"/>
        <end position="130"/>
    </location>
</feature>
<feature type="domain" description="SANT" evidence="14">
    <location>
        <begin position="81"/>
        <end position="134"/>
    </location>
</feature>
<evidence type="ECO:0000259" key="14">
    <source>
        <dbReference type="PROSITE" id="PS51293"/>
    </source>
</evidence>
<dbReference type="PROSITE" id="PS50135">
    <property type="entry name" value="ZF_ZZ_2"/>
    <property type="match status" value="1"/>
</dbReference>
<dbReference type="GO" id="GO:0005634">
    <property type="term" value="C:nucleus"/>
    <property type="evidence" value="ECO:0007669"/>
    <property type="project" value="UniProtKB-SubCell"/>
</dbReference>
<dbReference type="Pfam" id="PF04433">
    <property type="entry name" value="SWIRM"/>
    <property type="match status" value="1"/>
</dbReference>